<organism evidence="2 3">
    <name type="scientific">Petrolisthes cinctipes</name>
    <name type="common">Flat porcelain crab</name>
    <dbReference type="NCBI Taxonomy" id="88211"/>
    <lineage>
        <taxon>Eukaryota</taxon>
        <taxon>Metazoa</taxon>
        <taxon>Ecdysozoa</taxon>
        <taxon>Arthropoda</taxon>
        <taxon>Crustacea</taxon>
        <taxon>Multicrustacea</taxon>
        <taxon>Malacostraca</taxon>
        <taxon>Eumalacostraca</taxon>
        <taxon>Eucarida</taxon>
        <taxon>Decapoda</taxon>
        <taxon>Pleocyemata</taxon>
        <taxon>Anomura</taxon>
        <taxon>Galatheoidea</taxon>
        <taxon>Porcellanidae</taxon>
        <taxon>Petrolisthes</taxon>
    </lineage>
</organism>
<feature type="compositionally biased region" description="Polar residues" evidence="1">
    <location>
        <begin position="92"/>
        <end position="106"/>
    </location>
</feature>
<comment type="caution">
    <text evidence="2">The sequence shown here is derived from an EMBL/GenBank/DDBJ whole genome shotgun (WGS) entry which is preliminary data.</text>
</comment>
<dbReference type="AlphaFoldDB" id="A0AAE1KNS6"/>
<keyword evidence="3" id="KW-1185">Reference proteome</keyword>
<accession>A0AAE1KNS6</accession>
<sequence length="152" mass="16918">MQVPSIHHQLSHRERNSGNYNLISGSLPYVISPSTCSQERLSGRGIFYDPHIDTNNSALGSHQNLQKAKSCKYQLRIKDGCLLYPSWFISHSSSPGNTARDTTRSNPKGRDRLGSSKPPTTTGLQTVPRFTATIISARDDKEFHRLVLLLPS</sequence>
<proteinExistence type="predicted"/>
<dbReference type="EMBL" id="JAWQEG010001301">
    <property type="protein sequence ID" value="KAK3880671.1"/>
    <property type="molecule type" value="Genomic_DNA"/>
</dbReference>
<feature type="region of interest" description="Disordered" evidence="1">
    <location>
        <begin position="92"/>
        <end position="124"/>
    </location>
</feature>
<reference evidence="2" key="1">
    <citation type="submission" date="2023-10" db="EMBL/GenBank/DDBJ databases">
        <title>Genome assemblies of two species of porcelain crab, Petrolisthes cinctipes and Petrolisthes manimaculis (Anomura: Porcellanidae).</title>
        <authorList>
            <person name="Angst P."/>
        </authorList>
    </citation>
    <scope>NUCLEOTIDE SEQUENCE</scope>
    <source>
        <strain evidence="2">PB745_01</strain>
        <tissue evidence="2">Gill</tissue>
    </source>
</reference>
<gene>
    <name evidence="2" type="ORF">Pcinc_014829</name>
</gene>
<evidence type="ECO:0000313" key="3">
    <source>
        <dbReference type="Proteomes" id="UP001286313"/>
    </source>
</evidence>
<evidence type="ECO:0000313" key="2">
    <source>
        <dbReference type="EMBL" id="KAK3880671.1"/>
    </source>
</evidence>
<evidence type="ECO:0000256" key="1">
    <source>
        <dbReference type="SAM" id="MobiDB-lite"/>
    </source>
</evidence>
<dbReference type="Proteomes" id="UP001286313">
    <property type="component" value="Unassembled WGS sequence"/>
</dbReference>
<name>A0AAE1KNS6_PETCI</name>
<protein>
    <submittedName>
        <fullName evidence="2">Uncharacterized protein</fullName>
    </submittedName>
</protein>